<dbReference type="OrthoDB" id="580775at2"/>
<dbReference type="PANTHER" id="PTHR36932:SF1">
    <property type="entry name" value="CAPSULAR POLYSACCHARIDE BIOSYNTHESIS PROTEIN"/>
    <property type="match status" value="1"/>
</dbReference>
<protein>
    <submittedName>
        <fullName evidence="1">Adenylate synthase</fullName>
    </submittedName>
</protein>
<dbReference type="RefSeq" id="WP_119748076.1">
    <property type="nucleotide sequence ID" value="NZ_QZCG01000005.1"/>
</dbReference>
<keyword evidence="2" id="KW-1185">Reference proteome</keyword>
<evidence type="ECO:0000313" key="1">
    <source>
        <dbReference type="EMBL" id="RJE85906.1"/>
    </source>
</evidence>
<gene>
    <name evidence="1" type="ORF">D3P04_09175</name>
</gene>
<dbReference type="AlphaFoldDB" id="A0A418SY91"/>
<comment type="caution">
    <text evidence="1">The sequence shown here is derived from an EMBL/GenBank/DDBJ whole genome shotgun (WGS) entry which is preliminary data.</text>
</comment>
<dbReference type="InterPro" id="IPR012685">
    <property type="entry name" value="CHP02304_F390_synth-rel"/>
</dbReference>
<evidence type="ECO:0000313" key="2">
    <source>
        <dbReference type="Proteomes" id="UP000284202"/>
    </source>
</evidence>
<dbReference type="SUPFAM" id="SSF56801">
    <property type="entry name" value="Acetyl-CoA synthetase-like"/>
    <property type="match status" value="1"/>
</dbReference>
<dbReference type="Gene3D" id="3.40.50.12780">
    <property type="entry name" value="N-terminal domain of ligase-like"/>
    <property type="match status" value="1"/>
</dbReference>
<accession>A0A418SY91</accession>
<dbReference type="NCBIfam" id="TIGR02304">
    <property type="entry name" value="aden_form_hyp"/>
    <property type="match status" value="1"/>
</dbReference>
<dbReference type="Proteomes" id="UP000284202">
    <property type="component" value="Unassembled WGS sequence"/>
</dbReference>
<dbReference type="PANTHER" id="PTHR36932">
    <property type="entry name" value="CAPSULAR POLYSACCHARIDE BIOSYNTHESIS PROTEIN"/>
    <property type="match status" value="1"/>
</dbReference>
<dbReference type="InterPro" id="IPR042099">
    <property type="entry name" value="ANL_N_sf"/>
</dbReference>
<dbReference type="InterPro" id="IPR053158">
    <property type="entry name" value="CapK_Type1_Caps_Biosynth"/>
</dbReference>
<organism evidence="1 2">
    <name type="scientific">Paracoccus onubensis</name>
    <dbReference type="NCBI Taxonomy" id="1675788"/>
    <lineage>
        <taxon>Bacteria</taxon>
        <taxon>Pseudomonadati</taxon>
        <taxon>Pseudomonadota</taxon>
        <taxon>Alphaproteobacteria</taxon>
        <taxon>Rhodobacterales</taxon>
        <taxon>Paracoccaceae</taxon>
        <taxon>Paracoccus</taxon>
    </lineage>
</organism>
<name>A0A418SY91_9RHOB</name>
<sequence length="429" mass="48200">MSLSAFLRSRYGRGFASRAEIEAHHDAAFRRFRAKVMPRSPFYRDMTGLPLAQLPRMNKARLMEEFSAINTCGIDRDQAIQIALSAETSRDFSPLIGDISVGLSTGTSGQRGLFLATSGERRLWAAIMLGRYWPQLWRRQRVAFFMRADNALYRSMSNLLVRFEFFDLLAPFDEHLPRLAALDPTVLVAPAQVLAVLAREHIAGRIALSPRRIISVAETLSPDDAALIRHAFGIGADQVYQATEGVLAMTCSRGQLHLNERWLRIDRDVIDPATGAFCPIIHDFTRKSLPILNYRLDDVLIPDPTPCACGCASQHIARIEGREDDILWWESAQGPRLITSEAIRTTIACLPQKLRDYGIVQRGKALHIWLDGAETGAENALREQLLNLGSRLKCRPPEFVFHTGSPPEIGAKRRRIRVEKGPHIDEFRA</sequence>
<dbReference type="EMBL" id="QZCG01000005">
    <property type="protein sequence ID" value="RJE85906.1"/>
    <property type="molecule type" value="Genomic_DNA"/>
</dbReference>
<reference evidence="2" key="1">
    <citation type="submission" date="2018-09" db="EMBL/GenBank/DDBJ databases">
        <title>Acidovorax cavernicola nov. sp. isolated from Gruta de las Maravillas (Aracena, Spain).</title>
        <authorList>
            <person name="Jurado V."/>
            <person name="Gutierrez-Patricio S."/>
            <person name="Gonzalez-Pimentel J.L."/>
            <person name="Miller A.Z."/>
            <person name="Laiz L."/>
            <person name="Saiz-Jimenez C."/>
        </authorList>
    </citation>
    <scope>NUCLEOTIDE SEQUENCE [LARGE SCALE GENOMIC DNA]</scope>
    <source>
        <strain evidence="2">1011MAR3C25</strain>
    </source>
</reference>
<proteinExistence type="predicted"/>